<evidence type="ECO:0000313" key="2">
    <source>
        <dbReference type="EMBL" id="CAA9217147.1"/>
    </source>
</evidence>
<dbReference type="EMBL" id="CADCTL010000031">
    <property type="protein sequence ID" value="CAA9217147.1"/>
    <property type="molecule type" value="Genomic_DNA"/>
</dbReference>
<sequence length="131" mass="14524">VRPEQAHDQRPGARRPHLRPERRDGGGGHLSRQRPHVHHRLPGCAGRAPGRDDARERLEAAGRHGHPDRPVRKPGNREARGRSAGARRPDRPPLRGGRGRRRRGDGAPRRPARRPAAARRDAAPAIRPDGL</sequence>
<organism evidence="2">
    <name type="scientific">uncultured Acetobacteraceae bacterium</name>
    <dbReference type="NCBI Taxonomy" id="169975"/>
    <lineage>
        <taxon>Bacteria</taxon>
        <taxon>Pseudomonadati</taxon>
        <taxon>Pseudomonadota</taxon>
        <taxon>Alphaproteobacteria</taxon>
        <taxon>Acetobacterales</taxon>
        <taxon>Acetobacteraceae</taxon>
        <taxon>environmental samples</taxon>
    </lineage>
</organism>
<feature type="compositionally biased region" description="Basic residues" evidence="1">
    <location>
        <begin position="31"/>
        <end position="41"/>
    </location>
</feature>
<evidence type="ECO:0000256" key="1">
    <source>
        <dbReference type="SAM" id="MobiDB-lite"/>
    </source>
</evidence>
<dbReference type="AlphaFoldDB" id="A0A6J4H9P6"/>
<feature type="region of interest" description="Disordered" evidence="1">
    <location>
        <begin position="1"/>
        <end position="131"/>
    </location>
</feature>
<feature type="compositionally biased region" description="Basic and acidic residues" evidence="1">
    <location>
        <begin position="1"/>
        <end position="11"/>
    </location>
</feature>
<gene>
    <name evidence="2" type="ORF">AVDCRST_MAG04-411</name>
</gene>
<feature type="compositionally biased region" description="Basic and acidic residues" evidence="1">
    <location>
        <begin position="49"/>
        <end position="93"/>
    </location>
</feature>
<reference evidence="2" key="1">
    <citation type="submission" date="2020-02" db="EMBL/GenBank/DDBJ databases">
        <authorList>
            <person name="Meier V. D."/>
        </authorList>
    </citation>
    <scope>NUCLEOTIDE SEQUENCE</scope>
    <source>
        <strain evidence="2">AVDCRST_MAG04</strain>
    </source>
</reference>
<feature type="non-terminal residue" evidence="2">
    <location>
        <position position="1"/>
    </location>
</feature>
<feature type="non-terminal residue" evidence="2">
    <location>
        <position position="131"/>
    </location>
</feature>
<protein>
    <submittedName>
        <fullName evidence="2">Uncharacterized protein</fullName>
    </submittedName>
</protein>
<accession>A0A6J4H9P6</accession>
<proteinExistence type="predicted"/>
<name>A0A6J4H9P6_9PROT</name>